<dbReference type="EMBL" id="CAJNOJ010000140">
    <property type="protein sequence ID" value="CAF1186464.1"/>
    <property type="molecule type" value="Genomic_DNA"/>
</dbReference>
<feature type="domain" description="Microbial-type PARG catalytic" evidence="1">
    <location>
        <begin position="419"/>
        <end position="579"/>
    </location>
</feature>
<organism evidence="2 3">
    <name type="scientific">Adineta ricciae</name>
    <name type="common">Rotifer</name>
    <dbReference type="NCBI Taxonomy" id="249248"/>
    <lineage>
        <taxon>Eukaryota</taxon>
        <taxon>Metazoa</taxon>
        <taxon>Spiralia</taxon>
        <taxon>Gnathifera</taxon>
        <taxon>Rotifera</taxon>
        <taxon>Eurotatoria</taxon>
        <taxon>Bdelloidea</taxon>
        <taxon>Adinetida</taxon>
        <taxon>Adinetidae</taxon>
        <taxon>Adineta</taxon>
    </lineage>
</organism>
<dbReference type="InterPro" id="IPR012664">
    <property type="entry name" value="CHP02452"/>
</dbReference>
<dbReference type="OrthoDB" id="10002715at2759"/>
<dbReference type="InterPro" id="IPR043472">
    <property type="entry name" value="Macro_dom-like"/>
</dbReference>
<reference evidence="2" key="1">
    <citation type="submission" date="2021-02" db="EMBL/GenBank/DDBJ databases">
        <authorList>
            <person name="Nowell W R."/>
        </authorList>
    </citation>
    <scope>NUCLEOTIDE SEQUENCE</scope>
</reference>
<dbReference type="InterPro" id="IPR019261">
    <property type="entry name" value="PARG_cat_microbial"/>
</dbReference>
<dbReference type="Proteomes" id="UP000663852">
    <property type="component" value="Unassembled WGS sequence"/>
</dbReference>
<evidence type="ECO:0000313" key="3">
    <source>
        <dbReference type="Proteomes" id="UP000663852"/>
    </source>
</evidence>
<dbReference type="NCBIfam" id="TIGR02452">
    <property type="entry name" value="TIGR02452 family protein"/>
    <property type="match status" value="1"/>
</dbReference>
<sequence length="1828" mass="209772">MLFSDWIGQKGLIFHHYFSDNQYSTCMTSDTEDIFVYAPDVPADIPNNDVEQMLQNRIERIGRMKIKNVKYYSKLCIAVIRMMNEDDKIHLISNVQSAILDSQRGTSIFFTDQLELDAFIVLDRNASKFLSCEQVTSRLKGIFKINEIVCELISDQFPNVFHITLNSLDDLVKVANTREIQIDNIVVTIYPRAECTFLEDLPPYITNAKLLSAISSESGGKELPTTSLYVQYNNDTGNAIVLTAKFIKTWSIENVVTIDGRKVAKKKKLDYRVLISPVVRDFNVNHILYHELFANKVLAHKHIKDQLIIQLDNIESYNNCLSKGFLRLNDTMLEIKPYAVVIDAETMDINAENWYETAMLKMEPNILTLIHNPQHPIFHYQWNAQNWIEQFRKLESAEQRSKNDDLRRALLRVTVMWNTIGVLRKQRYTVNDEEIILKPKTMKTIVYDHKSKLSSGLKISSTNIKIPYASTSVKIVNEDCLIVYQRLVAEGRQPLLLNMANQVSPGGGYRQGDGAQEENLFRRSNYYQSLDIEVADKNQSERLRTNDKCELRSMSLSDTFYPMDEFGAIYTSGITVFRQTEAVGYAYMKSPLSNVCAIAMAAYREPKLKTNKILENKFAIRTRKKIENIFAIAYHHKHDCLVLSALGCGVFKNPPDHIAAIFESVILQYAGFFSTIYFAIIDDQNIGNKTNPQGNFLPFHELLDGVSMPSPTLFRINAAVGPNRITDKSVDGQLILSDVVILHLPPCDNGAKCRDYQKPEHRNQFSHPPLCPLANLTSACDRLDDPSHTFLFMHNTKCKDGGKCDNSDTMHILNFDHPPFCKYEGDCTNISESHLVAFRHLPNCPDGPGCRKKRRRDAEHLKMFRHCKSVCPHDNCCAYFHDKTHLDNTIHSFSSPCPLTPYICPKYIEFVRSSDAKGVSTEVEDHCLEYAHVCSYGRRCRITDESHLETSIHIIRQLCPKGSNCTKLTQEYHLESYTHPDIRDIRLLCNIPGYKCSERFNENHLKNYRHNKNHDHFYVAPSSNLNVSINFARNQSQLITSVNNYIDRMNWRKVAISPEIVNWVRALQPVHRCRGEIFESILVLGHVMSRRFMNLLRKQENVVRAVQQHSQVRSILLRHSTPTVKSGVCKLIEIVVEAEFVKENSDGTGSLDSDYQQKISKIEKRLKPPLNIREVQIIQEWSLKIAQASIILNRVPTGIGYDLDEKLGTDQHVFSILGPHLGHYYGEIVITFKQDIMFHPDANFSIHAGTVFCNESAHEIRPWVRNPGTLERRIEQFHNSKLHCSVQGFEHAAAAELVAVTGLDKKSMEVDLQAILQQWISVDSHLTFEAHLPQLIPLDYIECVYIPKNIFESLSSEAQQAARDAFKDSLMISLYECEEFDSDIELAEYLRHNYPKYVYEELCEAIKRRMANLDVSRGIVITVAASEFEEHVIIPISISQAYHLYYRDKTQSESGHQVTYIYWQAMNGDMMLTLANEKIITDEEQFDLRCLICYISLKPSTTTTTDEYREAYSYLNDGSPYQHANNVNTSQLKAKSNAFYRGCNTDDYFTLCLKIDHAAGLVTLSHAGPNSLYNHEKIECRFNKSDLDLSKLEYIHLSAGYHDVPVRNLTINFEPIPELHPSIDTTFKIDTSSLLEKHLVPVSYVDPNTLETKRIKRIRPVRIVPPSDNQTFSLLDRVGHALCCNNVNAVVPVELDESAAPKLKPCPDSVYCLQQKSSRHIKEYSHPCSFSELCTRKVKEPHLTHERHNVLKCAQDKSCLKKDDPVHRAEYRHTDLPDYLIPCQKQANCSDKSPKHRIKYFHGEALPLIRRDQPLEYVQSERYRRNVR</sequence>
<name>A0A814VFU2_ADIRI</name>
<gene>
    <name evidence="2" type="ORF">EDS130_LOCUS24550</name>
</gene>
<dbReference type="PANTHER" id="PTHR35596:SF1">
    <property type="entry name" value="MICROBIAL-TYPE PARG CATALYTIC DOMAIN-CONTAINING PROTEIN"/>
    <property type="match status" value="1"/>
</dbReference>
<dbReference type="Pfam" id="PF10021">
    <property type="entry name" value="PARG_cat_microb"/>
    <property type="match status" value="1"/>
</dbReference>
<proteinExistence type="predicted"/>
<accession>A0A814VFU2</accession>
<dbReference type="PANTHER" id="PTHR35596">
    <property type="entry name" value="DUF2263 DOMAIN-CONTAINING PROTEIN"/>
    <property type="match status" value="1"/>
</dbReference>
<dbReference type="Gene3D" id="3.40.220.10">
    <property type="entry name" value="Leucine Aminopeptidase, subunit E, domain 1"/>
    <property type="match status" value="1"/>
</dbReference>
<comment type="caution">
    <text evidence="2">The sequence shown here is derived from an EMBL/GenBank/DDBJ whole genome shotgun (WGS) entry which is preliminary data.</text>
</comment>
<protein>
    <recommendedName>
        <fullName evidence="1">Microbial-type PARG catalytic domain-containing protein</fullName>
    </recommendedName>
</protein>
<evidence type="ECO:0000259" key="1">
    <source>
        <dbReference type="Pfam" id="PF10021"/>
    </source>
</evidence>
<evidence type="ECO:0000313" key="2">
    <source>
        <dbReference type="EMBL" id="CAF1186464.1"/>
    </source>
</evidence>
<dbReference type="SUPFAM" id="SSF52949">
    <property type="entry name" value="Macro domain-like"/>
    <property type="match status" value="1"/>
</dbReference>